<proteinExistence type="predicted"/>
<evidence type="ECO:0000256" key="1">
    <source>
        <dbReference type="SAM" id="Phobius"/>
    </source>
</evidence>
<dbReference type="EMBL" id="CP016374">
    <property type="protein sequence ID" value="AQX00251.1"/>
    <property type="molecule type" value="Genomic_DNA"/>
</dbReference>
<gene>
    <name evidence="2" type="ORF">BBD32_01600</name>
</gene>
<evidence type="ECO:0000313" key="3">
    <source>
        <dbReference type="Proteomes" id="UP000190848"/>
    </source>
</evidence>
<dbReference type="KEGG" id="een:BBD30_12385"/>
<name>A0AAU8UPF3_9FLAO</name>
<keyword evidence="1" id="KW-0812">Transmembrane</keyword>
<evidence type="ECO:0008006" key="4">
    <source>
        <dbReference type="Google" id="ProtNLM"/>
    </source>
</evidence>
<protein>
    <recommendedName>
        <fullName evidence="4">Nitrogen regulatory IIA protein</fullName>
    </recommendedName>
</protein>
<sequence length="95" mass="11244">MKSMYISLSEGLKELYQRWLNLSVQKQRKYLTCLFFAYLLLTIMVIIQICKDLRMQKNKISIEPVKSKDTLRIRPSNLSEDNISLIFKNNNDGKK</sequence>
<keyword evidence="1" id="KW-0472">Membrane</keyword>
<reference evidence="2 3" key="1">
    <citation type="submission" date="2016-07" db="EMBL/GenBank/DDBJ databases">
        <title>Revisiting the taxonomy of the Elizabethkingia Genus using Whole-Genome Sequencing, Optical Mapping, and MALDI-TOF, along with proposal of three novel Elizabethkingia species: Elizabethkingia bruuniana sp. nov., Elizabethkingia ursingii sp. nov., and Elizabethkingia occulta sp. nov.</title>
        <authorList>
            <person name="Nicholson A.C."/>
        </authorList>
    </citation>
    <scope>NUCLEOTIDE SEQUENCE [LARGE SCALE GENOMIC DNA]</scope>
    <source>
        <strain evidence="2 3">F3201</strain>
    </source>
</reference>
<evidence type="ECO:0000313" key="2">
    <source>
        <dbReference type="EMBL" id="AQX00251.1"/>
    </source>
</evidence>
<dbReference type="Proteomes" id="UP000190848">
    <property type="component" value="Chromosome"/>
</dbReference>
<dbReference type="AlphaFoldDB" id="A0AAU8UPF3"/>
<keyword evidence="1" id="KW-1133">Transmembrane helix</keyword>
<feature type="transmembrane region" description="Helical" evidence="1">
    <location>
        <begin position="29"/>
        <end position="50"/>
    </location>
</feature>
<organism evidence="2 3">
    <name type="scientific">Elizabethkingia anophelis</name>
    <dbReference type="NCBI Taxonomy" id="1117645"/>
    <lineage>
        <taxon>Bacteria</taxon>
        <taxon>Pseudomonadati</taxon>
        <taxon>Bacteroidota</taxon>
        <taxon>Flavobacteriia</taxon>
        <taxon>Flavobacteriales</taxon>
        <taxon>Weeksellaceae</taxon>
        <taxon>Elizabethkingia</taxon>
    </lineage>
</organism>
<accession>A0AAU8UPF3</accession>